<dbReference type="EMBL" id="MJEH01000035">
    <property type="protein sequence ID" value="OEH92080.1"/>
    <property type="molecule type" value="Genomic_DNA"/>
</dbReference>
<dbReference type="OrthoDB" id="9800184at2"/>
<dbReference type="PROSITE" id="PS00862">
    <property type="entry name" value="OX2_COVAL_FAD"/>
    <property type="match status" value="1"/>
</dbReference>
<evidence type="ECO:0000256" key="4">
    <source>
        <dbReference type="ARBA" id="ARBA00022644"/>
    </source>
</evidence>
<dbReference type="InterPro" id="IPR016166">
    <property type="entry name" value="FAD-bd_PCMH"/>
</dbReference>
<dbReference type="GO" id="GO:0019853">
    <property type="term" value="P:L-ascorbic acid biosynthetic process"/>
    <property type="evidence" value="ECO:0007669"/>
    <property type="project" value="UniProtKB-UniPathway"/>
</dbReference>
<dbReference type="PANTHER" id="PTHR43762:SF1">
    <property type="entry name" value="D-ARABINONO-1,4-LACTONE OXIDASE"/>
    <property type="match status" value="1"/>
</dbReference>
<dbReference type="NCBIfam" id="TIGR01679">
    <property type="entry name" value="bact_FAD_ox"/>
    <property type="match status" value="1"/>
</dbReference>
<dbReference type="InterPro" id="IPR016167">
    <property type="entry name" value="FAD-bd_PCMH_sub1"/>
</dbReference>
<dbReference type="Gene3D" id="3.30.43.10">
    <property type="entry name" value="Uridine Diphospho-n-acetylenolpyruvylglucosamine Reductase, domain 2"/>
    <property type="match status" value="1"/>
</dbReference>
<proteinExistence type="inferred from homology"/>
<dbReference type="InterPro" id="IPR016171">
    <property type="entry name" value="Vanillyl_alc_oxidase_C-sub2"/>
</dbReference>
<keyword evidence="8" id="KW-1185">Reference proteome</keyword>
<organism evidence="7 8">
    <name type="scientific">Bacillus solimangrovi</name>
    <dbReference type="NCBI Taxonomy" id="1305675"/>
    <lineage>
        <taxon>Bacteria</taxon>
        <taxon>Bacillati</taxon>
        <taxon>Bacillota</taxon>
        <taxon>Bacilli</taxon>
        <taxon>Bacillales</taxon>
        <taxon>Bacillaceae</taxon>
        <taxon>Bacillus</taxon>
    </lineage>
</organism>
<evidence type="ECO:0000256" key="1">
    <source>
        <dbReference type="ARBA" id="ARBA00005147"/>
    </source>
</evidence>
<dbReference type="Gene3D" id="3.30.465.10">
    <property type="match status" value="1"/>
</dbReference>
<comment type="pathway">
    <text evidence="1">Cofactor biosynthesis; L-ascorbate biosynthesis.</text>
</comment>
<evidence type="ECO:0000256" key="2">
    <source>
        <dbReference type="ARBA" id="ARBA00005466"/>
    </source>
</evidence>
<dbReference type="SUPFAM" id="SSF56176">
    <property type="entry name" value="FAD-binding/transporter-associated domain-like"/>
    <property type="match status" value="1"/>
</dbReference>
<keyword evidence="4" id="KW-0060">Ascorbate biosynthesis</keyword>
<dbReference type="PROSITE" id="PS51387">
    <property type="entry name" value="FAD_PCMH"/>
    <property type="match status" value="1"/>
</dbReference>
<dbReference type="Gene3D" id="1.10.45.10">
    <property type="entry name" value="Vanillyl-alcohol Oxidase, Chain A, domain 4"/>
    <property type="match status" value="1"/>
</dbReference>
<keyword evidence="5" id="KW-0560">Oxidoreductase</keyword>
<evidence type="ECO:0000313" key="8">
    <source>
        <dbReference type="Proteomes" id="UP000095209"/>
    </source>
</evidence>
<dbReference type="PANTHER" id="PTHR43762">
    <property type="entry name" value="L-GULONOLACTONE OXIDASE"/>
    <property type="match status" value="1"/>
</dbReference>
<sequence>MLSLETKSVKNWSENVQFSPQQICKPKSIDEVVAIVKDANVAKKRIRMIGSGHSFTPLIATNDVLVSLDNMQGVISVDEEKQIAEVWAGTKLSRLGNELHELGYSQENLGDIDVQSVAGALLTGTHGTGLQHGVLATQIEEMTVVLANGEVKQISKDLDEEYYSAFAVSLGLLGIVVSMKLRVVPQRNFLYESKRIEMNELLTNLGSYLTNNEHFECFAFPYSTKMQVKTLNETERDSRSLAFKKWKVNTLENRAFSALSELSRKLPTLSPSISRFSANSVPSSTMIGPSYKLFATERSVMFSEMEYSIPIHSFQSALEAILQEIDRQKFSVHFPIECRFVKGDDLWLSPSYHRDSAFIAVHMYKGMPYEEYFEQAEQILQSYGGRPHWGKLHGMKHEQLLERYPMLPKFLEIREELDPNKIFVNTYTEQLFNLG</sequence>
<protein>
    <submittedName>
        <fullName evidence="7">FAD-binding oxidoreductase</fullName>
    </submittedName>
</protein>
<dbReference type="Pfam" id="PF04030">
    <property type="entry name" value="ALO"/>
    <property type="match status" value="1"/>
</dbReference>
<dbReference type="Gene3D" id="3.30.70.2520">
    <property type="match status" value="1"/>
</dbReference>
<dbReference type="GO" id="GO:0016020">
    <property type="term" value="C:membrane"/>
    <property type="evidence" value="ECO:0007669"/>
    <property type="project" value="InterPro"/>
</dbReference>
<dbReference type="STRING" id="1305675.BFG57_16750"/>
<dbReference type="UniPathway" id="UPA00132"/>
<comment type="similarity">
    <text evidence="2">Belongs to the oxygen-dependent FAD-linked oxidoreductase family.</text>
</comment>
<dbReference type="Pfam" id="PF01565">
    <property type="entry name" value="FAD_binding_4"/>
    <property type="match status" value="1"/>
</dbReference>
<evidence type="ECO:0000256" key="5">
    <source>
        <dbReference type="ARBA" id="ARBA00023002"/>
    </source>
</evidence>
<dbReference type="InterPro" id="IPR006093">
    <property type="entry name" value="Oxy_OxRdtase_FAD_BS"/>
</dbReference>
<feature type="domain" description="FAD-binding PCMH-type" evidence="6">
    <location>
        <begin position="16"/>
        <end position="186"/>
    </location>
</feature>
<dbReference type="RefSeq" id="WP_069717876.1">
    <property type="nucleotide sequence ID" value="NZ_MJEH01000035.1"/>
</dbReference>
<keyword evidence="3" id="KW-0285">Flavoprotein</keyword>
<evidence type="ECO:0000259" key="6">
    <source>
        <dbReference type="PROSITE" id="PS51387"/>
    </source>
</evidence>
<dbReference type="InterPro" id="IPR016169">
    <property type="entry name" value="FAD-bd_PCMH_sub2"/>
</dbReference>
<dbReference type="InterPro" id="IPR006094">
    <property type="entry name" value="Oxid_FAD_bind_N"/>
</dbReference>
<dbReference type="GO" id="GO:0071949">
    <property type="term" value="F:FAD binding"/>
    <property type="evidence" value="ECO:0007669"/>
    <property type="project" value="InterPro"/>
</dbReference>
<dbReference type="InterPro" id="IPR036318">
    <property type="entry name" value="FAD-bd_PCMH-like_sf"/>
</dbReference>
<gene>
    <name evidence="7" type="ORF">BFG57_16750</name>
</gene>
<name>A0A1E5LDE1_9BACI</name>
<evidence type="ECO:0000256" key="3">
    <source>
        <dbReference type="ARBA" id="ARBA00022630"/>
    </source>
</evidence>
<dbReference type="AlphaFoldDB" id="A0A1E5LDE1"/>
<reference evidence="7 8" key="1">
    <citation type="submission" date="2016-08" db="EMBL/GenBank/DDBJ databases">
        <title>Genome of Bacillus solimangrovi GH2-4.</title>
        <authorList>
            <person name="Lim S."/>
            <person name="Kim B.-C."/>
        </authorList>
    </citation>
    <scope>NUCLEOTIDE SEQUENCE [LARGE SCALE GENOMIC DNA]</scope>
    <source>
        <strain evidence="7 8">GH2-4</strain>
    </source>
</reference>
<dbReference type="Proteomes" id="UP000095209">
    <property type="component" value="Unassembled WGS sequence"/>
</dbReference>
<dbReference type="PIRSF" id="PIRSF000136">
    <property type="entry name" value="LGO_GLO"/>
    <property type="match status" value="1"/>
</dbReference>
<dbReference type="GO" id="GO:0003885">
    <property type="term" value="F:D-arabinono-1,4-lactone oxidase activity"/>
    <property type="evidence" value="ECO:0007669"/>
    <property type="project" value="InterPro"/>
</dbReference>
<comment type="caution">
    <text evidence="7">The sequence shown here is derived from an EMBL/GenBank/DDBJ whole genome shotgun (WGS) entry which is preliminary data.</text>
</comment>
<dbReference type="InterPro" id="IPR010031">
    <property type="entry name" value="FAD_lactone_oxidase-like"/>
</dbReference>
<dbReference type="InterPro" id="IPR007173">
    <property type="entry name" value="ALO_C"/>
</dbReference>
<accession>A0A1E5LDE1</accession>
<evidence type="ECO:0000313" key="7">
    <source>
        <dbReference type="EMBL" id="OEH92080.1"/>
    </source>
</evidence>